<evidence type="ECO:0000313" key="2">
    <source>
        <dbReference type="Proteomes" id="UP000199488"/>
    </source>
</evidence>
<dbReference type="EMBL" id="FNNC01000001">
    <property type="protein sequence ID" value="SDW24559.1"/>
    <property type="molecule type" value="Genomic_DNA"/>
</dbReference>
<protein>
    <submittedName>
        <fullName evidence="1">Uncharacterized protein YpuA, DUF1002 family</fullName>
    </submittedName>
</protein>
<accession>A0A1H2S0U6</accession>
<dbReference type="STRING" id="1122204.SAMN05421781_0967"/>
<dbReference type="InterPro" id="IPR009343">
    <property type="entry name" value="DUF1002"/>
</dbReference>
<dbReference type="Pfam" id="PF06207">
    <property type="entry name" value="DUF1002"/>
    <property type="match status" value="1"/>
</dbReference>
<gene>
    <name evidence="1" type="ORF">SAMN05421781_0967</name>
</gene>
<dbReference type="Proteomes" id="UP000199488">
    <property type="component" value="Unassembled WGS sequence"/>
</dbReference>
<proteinExistence type="predicted"/>
<organism evidence="1 2">
    <name type="scientific">Marinococcus luteus</name>
    <dbReference type="NCBI Taxonomy" id="1122204"/>
    <lineage>
        <taxon>Bacteria</taxon>
        <taxon>Bacillati</taxon>
        <taxon>Bacillota</taxon>
        <taxon>Bacilli</taxon>
        <taxon>Bacillales</taxon>
        <taxon>Bacillaceae</taxon>
        <taxon>Marinococcus</taxon>
    </lineage>
</organism>
<evidence type="ECO:0000313" key="1">
    <source>
        <dbReference type="EMBL" id="SDW24559.1"/>
    </source>
</evidence>
<sequence length="299" mass="32621">MKWWQQTLAAGVVTLGVLGVSQEASADAAAGDVTVTLGQDLSSDQRSSLLEEMDVTEGEVPVVEVTNEEEYQYLGDYLSSSEIGSRALSSARITAVEDGEGIDIETNKIDTVTEGMYANALATAGVEDAEVYVTAPFEVSGTAALTGILKAYEQQNNVNISEDQKQVANEEIAKTSELGEDIGKEEATTLITQIKQEINNTEINNTEDIRVIVQNVSGDMNIELSEEQTDELVSLFDRMQNLNIDWSQMENQLDKASENIDSFVNSEDTQNFLSRIVAFLEQMLDSVQGWFNSDSGESA</sequence>
<keyword evidence="2" id="KW-1185">Reference proteome</keyword>
<dbReference type="OrthoDB" id="9810153at2"/>
<dbReference type="AlphaFoldDB" id="A0A1H2S0U6"/>
<name>A0A1H2S0U6_9BACI</name>
<dbReference type="RefSeq" id="WP_091611839.1">
    <property type="nucleotide sequence ID" value="NZ_FNNC01000001.1"/>
</dbReference>
<reference evidence="1 2" key="1">
    <citation type="submission" date="2016-10" db="EMBL/GenBank/DDBJ databases">
        <authorList>
            <person name="de Groot N.N."/>
        </authorList>
    </citation>
    <scope>NUCLEOTIDE SEQUENCE [LARGE SCALE GENOMIC DNA]</scope>
    <source>
        <strain evidence="1 2">DSM 23126</strain>
    </source>
</reference>